<protein>
    <recommendedName>
        <fullName evidence="7">Arf-GAP domain-containing protein</fullName>
    </recommendedName>
</protein>
<feature type="domain" description="Arf-GAP" evidence="7">
    <location>
        <begin position="1"/>
        <end position="55"/>
    </location>
</feature>
<keyword evidence="4" id="KW-0862">Zinc</keyword>
<evidence type="ECO:0000256" key="2">
    <source>
        <dbReference type="ARBA" id="ARBA00022723"/>
    </source>
</evidence>
<dbReference type="PANTHER" id="PTHR45686:SF4">
    <property type="entry name" value="ADP-RIBOSYLATION FACTOR GTPASE ACTIVATING PROTEIN 3, ISOFORM H"/>
    <property type="match status" value="1"/>
</dbReference>
<dbReference type="EMBL" id="SDMP01000015">
    <property type="protein sequence ID" value="RYR10375.1"/>
    <property type="molecule type" value="Genomic_DNA"/>
</dbReference>
<dbReference type="GO" id="GO:0048205">
    <property type="term" value="P:COPI coating of Golgi vesicle"/>
    <property type="evidence" value="ECO:0007669"/>
    <property type="project" value="TreeGrafter"/>
</dbReference>
<keyword evidence="3 5" id="KW-0863">Zinc-finger</keyword>
<dbReference type="InterPro" id="IPR001164">
    <property type="entry name" value="ArfGAP_dom"/>
</dbReference>
<dbReference type="SUPFAM" id="SSF57863">
    <property type="entry name" value="ArfGap/RecO-like zinc finger"/>
    <property type="match status" value="1"/>
</dbReference>
<feature type="transmembrane region" description="Helical" evidence="6">
    <location>
        <begin position="24"/>
        <end position="41"/>
    </location>
</feature>
<evidence type="ECO:0000313" key="9">
    <source>
        <dbReference type="Proteomes" id="UP000289738"/>
    </source>
</evidence>
<gene>
    <name evidence="8" type="ORF">Ahy_B05g078834</name>
</gene>
<dbReference type="AlphaFoldDB" id="A0A444Z884"/>
<evidence type="ECO:0000256" key="3">
    <source>
        <dbReference type="ARBA" id="ARBA00022771"/>
    </source>
</evidence>
<evidence type="ECO:0000256" key="6">
    <source>
        <dbReference type="SAM" id="Phobius"/>
    </source>
</evidence>
<evidence type="ECO:0000256" key="5">
    <source>
        <dbReference type="PROSITE-ProRule" id="PRU00288"/>
    </source>
</evidence>
<dbReference type="PANTHER" id="PTHR45686">
    <property type="entry name" value="ADP-RIBOSYLATION FACTOR GTPASE ACTIVATING PROTEIN 3, ISOFORM H-RELATED"/>
    <property type="match status" value="1"/>
</dbReference>
<dbReference type="Gene3D" id="1.10.220.150">
    <property type="entry name" value="Arf GTPase activating protein"/>
    <property type="match status" value="1"/>
</dbReference>
<dbReference type="STRING" id="3818.A0A444Z884"/>
<keyword evidence="9" id="KW-1185">Reference proteome</keyword>
<dbReference type="GO" id="GO:0008270">
    <property type="term" value="F:zinc ion binding"/>
    <property type="evidence" value="ECO:0007669"/>
    <property type="project" value="UniProtKB-KW"/>
</dbReference>
<keyword evidence="1" id="KW-0343">GTPase activation</keyword>
<keyword evidence="2" id="KW-0479">Metal-binding</keyword>
<name>A0A444Z884_ARAHY</name>
<dbReference type="Pfam" id="PF01412">
    <property type="entry name" value="ArfGap"/>
    <property type="match status" value="1"/>
</dbReference>
<comment type="caution">
    <text evidence="8">The sequence shown here is derived from an EMBL/GenBank/DDBJ whole genome shotgun (WGS) entry which is preliminary data.</text>
</comment>
<dbReference type="GO" id="GO:0000139">
    <property type="term" value="C:Golgi membrane"/>
    <property type="evidence" value="ECO:0007669"/>
    <property type="project" value="GOC"/>
</dbReference>
<evidence type="ECO:0000256" key="1">
    <source>
        <dbReference type="ARBA" id="ARBA00022468"/>
    </source>
</evidence>
<sequence length="201" mass="22958">MGHMATEEKLHFDCNVRNPTWTSVMYRVFICIICSAVHSIFEVHISFLRKKSVVLLALATAVVGMSHMARDCNQGGRRCGGMHGDGGGNVFRLQCEESNMSVCYVWLLHMHRLLRCSSQSKSAYQLLGTFLSLKFTVFFPFFKAVDKIKGIHGKLLNEAEVVAAIEEKETHAFEINHSQFNVALAFFRFRWREEVIFNAFK</sequence>
<reference evidence="8 9" key="1">
    <citation type="submission" date="2019-01" db="EMBL/GenBank/DDBJ databases">
        <title>Sequencing of cultivated peanut Arachis hypogaea provides insights into genome evolution and oil improvement.</title>
        <authorList>
            <person name="Chen X."/>
        </authorList>
    </citation>
    <scope>NUCLEOTIDE SEQUENCE [LARGE SCALE GENOMIC DNA]</scope>
    <source>
        <strain evidence="9">cv. Fuhuasheng</strain>
        <tissue evidence="8">Leaves</tissue>
    </source>
</reference>
<accession>A0A444Z884</accession>
<feature type="transmembrane region" description="Helical" evidence="6">
    <location>
        <begin position="53"/>
        <end position="69"/>
    </location>
</feature>
<dbReference type="GO" id="GO:0005096">
    <property type="term" value="F:GTPase activator activity"/>
    <property type="evidence" value="ECO:0007669"/>
    <property type="project" value="UniProtKB-KW"/>
</dbReference>
<evidence type="ECO:0000259" key="7">
    <source>
        <dbReference type="PROSITE" id="PS50115"/>
    </source>
</evidence>
<evidence type="ECO:0000313" key="8">
    <source>
        <dbReference type="EMBL" id="RYR10375.1"/>
    </source>
</evidence>
<keyword evidence="6" id="KW-0472">Membrane</keyword>
<proteinExistence type="predicted"/>
<organism evidence="8 9">
    <name type="scientific">Arachis hypogaea</name>
    <name type="common">Peanut</name>
    <dbReference type="NCBI Taxonomy" id="3818"/>
    <lineage>
        <taxon>Eukaryota</taxon>
        <taxon>Viridiplantae</taxon>
        <taxon>Streptophyta</taxon>
        <taxon>Embryophyta</taxon>
        <taxon>Tracheophyta</taxon>
        <taxon>Spermatophyta</taxon>
        <taxon>Magnoliopsida</taxon>
        <taxon>eudicotyledons</taxon>
        <taxon>Gunneridae</taxon>
        <taxon>Pentapetalae</taxon>
        <taxon>rosids</taxon>
        <taxon>fabids</taxon>
        <taxon>Fabales</taxon>
        <taxon>Fabaceae</taxon>
        <taxon>Papilionoideae</taxon>
        <taxon>50 kb inversion clade</taxon>
        <taxon>dalbergioids sensu lato</taxon>
        <taxon>Dalbergieae</taxon>
        <taxon>Pterocarpus clade</taxon>
        <taxon>Arachis</taxon>
    </lineage>
</organism>
<dbReference type="InterPro" id="IPR037278">
    <property type="entry name" value="ARFGAP/RecO"/>
</dbReference>
<keyword evidence="6" id="KW-1133">Transmembrane helix</keyword>
<dbReference type="InterPro" id="IPR038508">
    <property type="entry name" value="ArfGAP_dom_sf"/>
</dbReference>
<evidence type="ECO:0000256" key="4">
    <source>
        <dbReference type="ARBA" id="ARBA00022833"/>
    </source>
</evidence>
<dbReference type="Proteomes" id="UP000289738">
    <property type="component" value="Chromosome B05"/>
</dbReference>
<keyword evidence="6" id="KW-0812">Transmembrane</keyword>
<dbReference type="PROSITE" id="PS50115">
    <property type="entry name" value="ARFGAP"/>
    <property type="match status" value="1"/>
</dbReference>